<proteinExistence type="predicted"/>
<evidence type="ECO:0000313" key="2">
    <source>
        <dbReference type="Proteomes" id="UP000007350"/>
    </source>
</evidence>
<reference evidence="1 2" key="1">
    <citation type="journal article" date="2012" name="BMC Genomics">
        <title>Comparative genomic analysis of human infective Trypanosoma cruzi lineages with the bat-restricted subspecies T. cruzi marinkellei.</title>
        <authorList>
            <person name="Franzen O."/>
            <person name="Talavera-Lopez C."/>
            <person name="Ochaya S."/>
            <person name="Butler C.E."/>
            <person name="Messenger L.A."/>
            <person name="Lewis M.D."/>
            <person name="Llewellyn M.S."/>
            <person name="Marinkelle C.J."/>
            <person name="Tyler K.M."/>
            <person name="Miles M.A."/>
            <person name="Andersson B."/>
        </authorList>
    </citation>
    <scope>NUCLEOTIDE SEQUENCE [LARGE SCALE GENOMIC DNA]</scope>
    <source>
        <strain evidence="1 2">B7</strain>
    </source>
</reference>
<dbReference type="OrthoDB" id="10406661at2759"/>
<dbReference type="Proteomes" id="UP000007350">
    <property type="component" value="Unassembled WGS sequence"/>
</dbReference>
<dbReference type="EMBL" id="AHKC01017584">
    <property type="protein sequence ID" value="EKF27645.1"/>
    <property type="molecule type" value="Genomic_DNA"/>
</dbReference>
<evidence type="ECO:0000313" key="1">
    <source>
        <dbReference type="EMBL" id="EKF27645.1"/>
    </source>
</evidence>
<comment type="caution">
    <text evidence="1">The sequence shown here is derived from an EMBL/GenBank/DDBJ whole genome shotgun (WGS) entry which is preliminary data.</text>
</comment>
<gene>
    <name evidence="1" type="ORF">MOQ_008624</name>
</gene>
<accession>K2MKH3</accession>
<protein>
    <submittedName>
        <fullName evidence="1">Uncharacterized protein</fullName>
    </submittedName>
</protein>
<dbReference type="AlphaFoldDB" id="K2MKH3"/>
<keyword evidence="2" id="KW-1185">Reference proteome</keyword>
<name>K2MKH3_TRYCR</name>
<sequence length="265" mass="28661">MQAEAKDGQSALLYMSLPFCVWECCVRGCVRGVSVGGSESSPAHCGLHTLGGVLRHPGRGEGEDGEDLLWAEGGWMGQSPSVLFPLSLAVRTESIALSNYRVKRLCRFARATQSSSLHAVVTMRCGAVLFDEGRVRCQGCCTPQPFIASAPTFMFFCSHNIFFRFAMNLLEEIWSLCLLHGVLPCVSAAFLPPDAEAFDGVFTPFFCALQPALFGHGGSSVTVRLRARHTCRVSRCCSLAVLVGRRQATALLERRPSGRGKAPTA</sequence>
<organism evidence="1 2">
    <name type="scientific">Trypanosoma cruzi marinkellei</name>
    <dbReference type="NCBI Taxonomy" id="85056"/>
    <lineage>
        <taxon>Eukaryota</taxon>
        <taxon>Discoba</taxon>
        <taxon>Euglenozoa</taxon>
        <taxon>Kinetoplastea</taxon>
        <taxon>Metakinetoplastina</taxon>
        <taxon>Trypanosomatida</taxon>
        <taxon>Trypanosomatidae</taxon>
        <taxon>Trypanosoma</taxon>
        <taxon>Schizotrypanum</taxon>
    </lineage>
</organism>
<feature type="non-terminal residue" evidence="1">
    <location>
        <position position="265"/>
    </location>
</feature>